<proteinExistence type="predicted"/>
<reference evidence="1" key="1">
    <citation type="submission" date="2018-05" db="EMBL/GenBank/DDBJ databases">
        <authorList>
            <person name="Lanie J.A."/>
            <person name="Ng W.-L."/>
            <person name="Kazmierczak K.M."/>
            <person name="Andrzejewski T.M."/>
            <person name="Davidsen T.M."/>
            <person name="Wayne K.J."/>
            <person name="Tettelin H."/>
            <person name="Glass J.I."/>
            <person name="Rusch D."/>
            <person name="Podicherti R."/>
            <person name="Tsui H.-C.T."/>
            <person name="Winkler M.E."/>
        </authorList>
    </citation>
    <scope>NUCLEOTIDE SEQUENCE</scope>
</reference>
<organism evidence="1">
    <name type="scientific">marine metagenome</name>
    <dbReference type="NCBI Taxonomy" id="408172"/>
    <lineage>
        <taxon>unclassified sequences</taxon>
        <taxon>metagenomes</taxon>
        <taxon>ecological metagenomes</taxon>
    </lineage>
</organism>
<accession>A0A381T588</accession>
<name>A0A381T588_9ZZZZ</name>
<gene>
    <name evidence="1" type="ORF">METZ01_LOCUS62681</name>
</gene>
<evidence type="ECO:0000313" key="1">
    <source>
        <dbReference type="EMBL" id="SVA09827.1"/>
    </source>
</evidence>
<dbReference type="EMBL" id="UINC01003857">
    <property type="protein sequence ID" value="SVA09827.1"/>
    <property type="molecule type" value="Genomic_DNA"/>
</dbReference>
<dbReference type="AlphaFoldDB" id="A0A381T588"/>
<protein>
    <submittedName>
        <fullName evidence="1">Uncharacterized protein</fullName>
    </submittedName>
</protein>
<sequence length="31" mass="3486">MVGLRVQNALNIRNRIGRRKQEPGISGLIEP</sequence>